<evidence type="ECO:0000313" key="7">
    <source>
        <dbReference type="Proteomes" id="UP000317318"/>
    </source>
</evidence>
<keyword evidence="6" id="KW-0808">Transferase</keyword>
<evidence type="ECO:0000259" key="5">
    <source>
        <dbReference type="PROSITE" id="PS51350"/>
    </source>
</evidence>
<dbReference type="InterPro" id="IPR035895">
    <property type="entry name" value="HPr-like_sf"/>
</dbReference>
<dbReference type="InterPro" id="IPR050399">
    <property type="entry name" value="HPr"/>
</dbReference>
<dbReference type="EMBL" id="CP036268">
    <property type="protein sequence ID" value="QDT38660.1"/>
    <property type="molecule type" value="Genomic_DNA"/>
</dbReference>
<dbReference type="GO" id="GO:0009401">
    <property type="term" value="P:phosphoenolpyruvate-dependent sugar phosphotransferase system"/>
    <property type="evidence" value="ECO:0007669"/>
    <property type="project" value="UniProtKB-KW"/>
</dbReference>
<keyword evidence="4" id="KW-0598">Phosphotransferase system</keyword>
<evidence type="ECO:0000256" key="1">
    <source>
        <dbReference type="ARBA" id="ARBA00004496"/>
    </source>
</evidence>
<keyword evidence="3" id="KW-0963">Cytoplasm</keyword>
<dbReference type="InterPro" id="IPR000032">
    <property type="entry name" value="HPr-like"/>
</dbReference>
<dbReference type="PROSITE" id="PS51350">
    <property type="entry name" value="PTS_HPR_DOM"/>
    <property type="match status" value="1"/>
</dbReference>
<accession>A0A517R484</accession>
<dbReference type="GO" id="GO:0016740">
    <property type="term" value="F:transferase activity"/>
    <property type="evidence" value="ECO:0007669"/>
    <property type="project" value="UniProtKB-KW"/>
</dbReference>
<organism evidence="6 7">
    <name type="scientific">Stratiformator vulcanicus</name>
    <dbReference type="NCBI Taxonomy" id="2527980"/>
    <lineage>
        <taxon>Bacteria</taxon>
        <taxon>Pseudomonadati</taxon>
        <taxon>Planctomycetota</taxon>
        <taxon>Planctomycetia</taxon>
        <taxon>Planctomycetales</taxon>
        <taxon>Planctomycetaceae</taxon>
        <taxon>Stratiformator</taxon>
    </lineage>
</organism>
<comment type="subcellular location">
    <subcellularLocation>
        <location evidence="1">Cytoplasm</location>
    </subcellularLocation>
</comment>
<gene>
    <name evidence="6" type="primary">ptsH</name>
    <name evidence="6" type="ORF">Pan189_30560</name>
</gene>
<name>A0A517R484_9PLAN</name>
<dbReference type="Pfam" id="PF00381">
    <property type="entry name" value="PTS-HPr"/>
    <property type="match status" value="1"/>
</dbReference>
<reference evidence="6 7" key="1">
    <citation type="submission" date="2019-02" db="EMBL/GenBank/DDBJ databases">
        <title>Deep-cultivation of Planctomycetes and their phenomic and genomic characterization uncovers novel biology.</title>
        <authorList>
            <person name="Wiegand S."/>
            <person name="Jogler M."/>
            <person name="Boedeker C."/>
            <person name="Pinto D."/>
            <person name="Vollmers J."/>
            <person name="Rivas-Marin E."/>
            <person name="Kohn T."/>
            <person name="Peeters S.H."/>
            <person name="Heuer A."/>
            <person name="Rast P."/>
            <person name="Oberbeckmann S."/>
            <person name="Bunk B."/>
            <person name="Jeske O."/>
            <person name="Meyerdierks A."/>
            <person name="Storesund J.E."/>
            <person name="Kallscheuer N."/>
            <person name="Luecker S."/>
            <person name="Lage O.M."/>
            <person name="Pohl T."/>
            <person name="Merkel B.J."/>
            <person name="Hornburger P."/>
            <person name="Mueller R.-W."/>
            <person name="Bruemmer F."/>
            <person name="Labrenz M."/>
            <person name="Spormann A.M."/>
            <person name="Op den Camp H."/>
            <person name="Overmann J."/>
            <person name="Amann R."/>
            <person name="Jetten M.S.M."/>
            <person name="Mascher T."/>
            <person name="Medema M.H."/>
            <person name="Devos D.P."/>
            <person name="Kaster A.-K."/>
            <person name="Ovreas L."/>
            <person name="Rohde M."/>
            <person name="Galperin M.Y."/>
            <person name="Jogler C."/>
        </authorList>
    </citation>
    <scope>NUCLEOTIDE SEQUENCE [LARGE SCALE GENOMIC DNA]</scope>
    <source>
        <strain evidence="6 7">Pan189</strain>
    </source>
</reference>
<dbReference type="RefSeq" id="WP_145364746.1">
    <property type="nucleotide sequence ID" value="NZ_CP036268.1"/>
</dbReference>
<keyword evidence="7" id="KW-1185">Reference proteome</keyword>
<evidence type="ECO:0000256" key="2">
    <source>
        <dbReference type="ARBA" id="ARBA00010736"/>
    </source>
</evidence>
<dbReference type="EC" id="2.7.11.-" evidence="6"/>
<dbReference type="GO" id="GO:0005737">
    <property type="term" value="C:cytoplasm"/>
    <property type="evidence" value="ECO:0007669"/>
    <property type="project" value="UniProtKB-SubCell"/>
</dbReference>
<comment type="similarity">
    <text evidence="2">Belongs to the HPr family.</text>
</comment>
<evidence type="ECO:0000256" key="3">
    <source>
        <dbReference type="ARBA" id="ARBA00022490"/>
    </source>
</evidence>
<proteinExistence type="inferred from homology"/>
<protein>
    <submittedName>
        <fullName evidence="6">Phosphocarrier protein HPr</fullName>
        <ecNumber evidence="6">2.7.11.-</ecNumber>
    </submittedName>
</protein>
<dbReference type="PANTHER" id="PTHR33705">
    <property type="entry name" value="PHOSPHOCARRIER PROTEIN HPR"/>
    <property type="match status" value="1"/>
</dbReference>
<dbReference type="PRINTS" id="PR00107">
    <property type="entry name" value="PHOSPHOCPHPR"/>
</dbReference>
<dbReference type="Gene3D" id="3.30.1340.10">
    <property type="entry name" value="HPr-like"/>
    <property type="match status" value="1"/>
</dbReference>
<evidence type="ECO:0000256" key="4">
    <source>
        <dbReference type="ARBA" id="ARBA00022683"/>
    </source>
</evidence>
<dbReference type="SUPFAM" id="SSF55594">
    <property type="entry name" value="HPr-like"/>
    <property type="match status" value="1"/>
</dbReference>
<dbReference type="AlphaFoldDB" id="A0A517R484"/>
<sequence>MSCPTPEFCTTVVIENDEGFHLRPISIVAKIAYRYPCEILIGRPGHLVNARQSLEMMGLGIESGETVEILTRGDQAEQALNEVREQFLNRFPN</sequence>
<dbReference type="PANTHER" id="PTHR33705:SF2">
    <property type="entry name" value="PHOSPHOCARRIER PROTEIN NPR"/>
    <property type="match status" value="1"/>
</dbReference>
<feature type="domain" description="HPr" evidence="5">
    <location>
        <begin position="5"/>
        <end position="93"/>
    </location>
</feature>
<dbReference type="NCBIfam" id="TIGR01003">
    <property type="entry name" value="PTS_HPr_family"/>
    <property type="match status" value="1"/>
</dbReference>
<evidence type="ECO:0000313" key="6">
    <source>
        <dbReference type="EMBL" id="QDT38660.1"/>
    </source>
</evidence>
<dbReference type="Proteomes" id="UP000317318">
    <property type="component" value="Chromosome"/>
</dbReference>
<dbReference type="OrthoDB" id="9809047at2"/>
<dbReference type="KEGG" id="svp:Pan189_30560"/>